<sequence>MICSFYDALVDGGFRFPPDKLDRNRSATSGAHLGVWSHYSLEPMVSSDSRLTTQKSLYVINLIDEFLQCLKDVLVPVIRAHRFVKTHFREGHHQEFEARISLDFGGAFFCTAIKEGGSEIYHLDFHDDPDTLTWIIPLGEGWEGGEFCLPQLGFKIPLQPGQVLGALTRRLIHCSAPANGGRRLVLTLFCDKWIMKHSEEWVEY</sequence>
<dbReference type="EMBL" id="JBANRG010000133">
    <property type="protein sequence ID" value="KAK7434021.1"/>
    <property type="molecule type" value="Genomic_DNA"/>
</dbReference>
<proteinExistence type="predicted"/>
<name>A0ABR1IN22_9AGAR</name>
<reference evidence="1 2" key="1">
    <citation type="submission" date="2024-01" db="EMBL/GenBank/DDBJ databases">
        <title>A draft genome for the cacao thread blight pathogen Marasmiellus scandens.</title>
        <authorList>
            <person name="Baruah I.K."/>
            <person name="Leung J."/>
            <person name="Bukari Y."/>
            <person name="Amoako-Attah I."/>
            <person name="Meinhardt L.W."/>
            <person name="Bailey B.A."/>
            <person name="Cohen S.P."/>
        </authorList>
    </citation>
    <scope>NUCLEOTIDE SEQUENCE [LARGE SCALE GENOMIC DNA]</scope>
    <source>
        <strain evidence="1 2">GH-19</strain>
    </source>
</reference>
<evidence type="ECO:0000313" key="1">
    <source>
        <dbReference type="EMBL" id="KAK7434021.1"/>
    </source>
</evidence>
<dbReference type="Proteomes" id="UP001498398">
    <property type="component" value="Unassembled WGS sequence"/>
</dbReference>
<organism evidence="1 2">
    <name type="scientific">Marasmiellus scandens</name>
    <dbReference type="NCBI Taxonomy" id="2682957"/>
    <lineage>
        <taxon>Eukaryota</taxon>
        <taxon>Fungi</taxon>
        <taxon>Dikarya</taxon>
        <taxon>Basidiomycota</taxon>
        <taxon>Agaricomycotina</taxon>
        <taxon>Agaricomycetes</taxon>
        <taxon>Agaricomycetidae</taxon>
        <taxon>Agaricales</taxon>
        <taxon>Marasmiineae</taxon>
        <taxon>Omphalotaceae</taxon>
        <taxon>Marasmiellus</taxon>
    </lineage>
</organism>
<keyword evidence="2" id="KW-1185">Reference proteome</keyword>
<dbReference type="Gene3D" id="3.60.130.30">
    <property type="match status" value="1"/>
</dbReference>
<gene>
    <name evidence="1" type="ORF">VKT23_020420</name>
</gene>
<comment type="caution">
    <text evidence="1">The sequence shown here is derived from an EMBL/GenBank/DDBJ whole genome shotgun (WGS) entry which is preliminary data.</text>
</comment>
<evidence type="ECO:0008006" key="3">
    <source>
        <dbReference type="Google" id="ProtNLM"/>
    </source>
</evidence>
<protein>
    <recommendedName>
        <fullName evidence="3">Fe2OG dioxygenase domain-containing protein</fullName>
    </recommendedName>
</protein>
<accession>A0ABR1IN22</accession>
<evidence type="ECO:0000313" key="2">
    <source>
        <dbReference type="Proteomes" id="UP001498398"/>
    </source>
</evidence>